<keyword evidence="2" id="KW-1185">Reference proteome</keyword>
<comment type="caution">
    <text evidence="1">The sequence shown here is derived from an EMBL/GenBank/DDBJ whole genome shotgun (WGS) entry which is preliminary data.</text>
</comment>
<dbReference type="EMBL" id="AKCV02000025">
    <property type="protein sequence ID" value="TMS57173.1"/>
    <property type="molecule type" value="Genomic_DNA"/>
</dbReference>
<gene>
    <name evidence="1" type="ORF">MW7_014555</name>
</gene>
<evidence type="ECO:0000313" key="2">
    <source>
        <dbReference type="Proteomes" id="UP000004277"/>
    </source>
</evidence>
<name>A0ACD3SLU8_9BURK</name>
<sequence length="252" mass="27234">MKKLAATIGFTALVATGLPAFAQSAPAPESPHTFSANVTLASEYRFRGIMQTNRKPALQGGFDYAHASGFYIGNWNSTISWLSDGNSDISSALEMDFYAGYKGQIADNVSYDVGVLQYYYPGSYPAGFNKADTTELYASVGYGPVALKYSHAVTDTFGFNDSRNSYYVELNGNFDTGFWGLTVNTHVGYQKIKNVTDASYTDWKIGLTKDLGAGFSGALAYVDTNAKKAVYTNAFGRYTGKAAVVATLTKTF</sequence>
<evidence type="ECO:0000313" key="1">
    <source>
        <dbReference type="EMBL" id="TMS57173.1"/>
    </source>
</evidence>
<protein>
    <submittedName>
        <fullName evidence="1">Uncharacterized protein</fullName>
    </submittedName>
</protein>
<accession>A0ACD3SLU8</accession>
<dbReference type="Proteomes" id="UP000004277">
    <property type="component" value="Unassembled WGS sequence"/>
</dbReference>
<proteinExistence type="predicted"/>
<reference evidence="1" key="1">
    <citation type="submission" date="2019-05" db="EMBL/GenBank/DDBJ databases">
        <title>Revised genome assembly of Burkholderiaceae (previously Ralstonia) sp. PBA.</title>
        <authorList>
            <person name="Gan H.M."/>
        </authorList>
    </citation>
    <scope>NUCLEOTIDE SEQUENCE</scope>
    <source>
        <strain evidence="1">PBA</strain>
    </source>
</reference>
<organism evidence="1 2">
    <name type="scientific">Imbroritus primus</name>
    <dbReference type="NCBI Taxonomy" id="3058603"/>
    <lineage>
        <taxon>Bacteria</taxon>
        <taxon>Pseudomonadati</taxon>
        <taxon>Pseudomonadota</taxon>
        <taxon>Betaproteobacteria</taxon>
        <taxon>Burkholderiales</taxon>
        <taxon>Burkholderiaceae</taxon>
        <taxon>Imbroritus</taxon>
    </lineage>
</organism>